<dbReference type="Proteomes" id="UP000559027">
    <property type="component" value="Unassembled WGS sequence"/>
</dbReference>
<feature type="transmembrane region" description="Helical" evidence="1">
    <location>
        <begin position="56"/>
        <end position="78"/>
    </location>
</feature>
<gene>
    <name evidence="2" type="ORF">D9756_006974</name>
</gene>
<feature type="transmembrane region" description="Helical" evidence="1">
    <location>
        <begin position="165"/>
        <end position="183"/>
    </location>
</feature>
<dbReference type="EMBL" id="JAACJO010000009">
    <property type="protein sequence ID" value="KAF5354058.1"/>
    <property type="molecule type" value="Genomic_DNA"/>
</dbReference>
<evidence type="ECO:0000313" key="3">
    <source>
        <dbReference type="Proteomes" id="UP000559027"/>
    </source>
</evidence>
<accession>A0A8H5FZ46</accession>
<comment type="caution">
    <text evidence="2">The sequence shown here is derived from an EMBL/GenBank/DDBJ whole genome shotgun (WGS) entry which is preliminary data.</text>
</comment>
<keyword evidence="1" id="KW-1133">Transmembrane helix</keyword>
<name>A0A8H5FZ46_9AGAR</name>
<evidence type="ECO:0000313" key="2">
    <source>
        <dbReference type="EMBL" id="KAF5354058.1"/>
    </source>
</evidence>
<organism evidence="2 3">
    <name type="scientific">Leucocoprinus leucothites</name>
    <dbReference type="NCBI Taxonomy" id="201217"/>
    <lineage>
        <taxon>Eukaryota</taxon>
        <taxon>Fungi</taxon>
        <taxon>Dikarya</taxon>
        <taxon>Basidiomycota</taxon>
        <taxon>Agaricomycotina</taxon>
        <taxon>Agaricomycetes</taxon>
        <taxon>Agaricomycetidae</taxon>
        <taxon>Agaricales</taxon>
        <taxon>Agaricineae</taxon>
        <taxon>Agaricaceae</taxon>
        <taxon>Leucocoprinus</taxon>
    </lineage>
</organism>
<protein>
    <submittedName>
        <fullName evidence="2">Uncharacterized protein</fullName>
    </submittedName>
</protein>
<feature type="transmembrane region" description="Helical" evidence="1">
    <location>
        <begin position="90"/>
        <end position="111"/>
    </location>
</feature>
<keyword evidence="3" id="KW-1185">Reference proteome</keyword>
<evidence type="ECO:0000256" key="1">
    <source>
        <dbReference type="SAM" id="Phobius"/>
    </source>
</evidence>
<reference evidence="2 3" key="1">
    <citation type="journal article" date="2020" name="ISME J.">
        <title>Uncovering the hidden diversity of litter-decomposition mechanisms in mushroom-forming fungi.</title>
        <authorList>
            <person name="Floudas D."/>
            <person name="Bentzer J."/>
            <person name="Ahren D."/>
            <person name="Johansson T."/>
            <person name="Persson P."/>
            <person name="Tunlid A."/>
        </authorList>
    </citation>
    <scope>NUCLEOTIDE SEQUENCE [LARGE SCALE GENOMIC DNA]</scope>
    <source>
        <strain evidence="2 3">CBS 146.42</strain>
    </source>
</reference>
<sequence>MTALPNPDIYLNHFPPQQAVQFETARNLGIAVLGATIWDILIYIPDDIKILRRSPIHLTTLCFVSSRLFALVFVLLAVIEFTRPLNDCYAMVHCIGAACVLTMCSTAFIFLQRVRAVYSNNRWVQLVAIVLWLASCATMSFTVFVAKSEHVPGTGYCAYTVIDDLLSATGFVFVGFDTFVLLATSYKILTSHADVDARTSLGTLIYGRALPNISRAILRGGQQYYFITICLQVPVVILIVIPSIPPIYKLMLTFPLGSLSASMASRIFRNMRKHEPDSTQSESNFATLSRLWKSTLPPTSAPMQTQGDPWPLVRAPSRAAAGSVTFGGYGDVEQSTKTCLKRRLRLCQGQ</sequence>
<keyword evidence="1" id="KW-0812">Transmembrane</keyword>
<feature type="transmembrane region" description="Helical" evidence="1">
    <location>
        <begin position="123"/>
        <end position="145"/>
    </location>
</feature>
<feature type="transmembrane region" description="Helical" evidence="1">
    <location>
        <begin position="224"/>
        <end position="244"/>
    </location>
</feature>
<dbReference type="AlphaFoldDB" id="A0A8H5FZ46"/>
<keyword evidence="1" id="KW-0472">Membrane</keyword>
<proteinExistence type="predicted"/>
<feature type="transmembrane region" description="Helical" evidence="1">
    <location>
        <begin position="25"/>
        <end position="44"/>
    </location>
</feature>
<dbReference type="OrthoDB" id="3038990at2759"/>